<dbReference type="SUPFAM" id="SSF52777">
    <property type="entry name" value="CoA-dependent acyltransferases"/>
    <property type="match status" value="1"/>
</dbReference>
<evidence type="ECO:0000256" key="6">
    <source>
        <dbReference type="ARBA" id="ARBA00022679"/>
    </source>
</evidence>
<evidence type="ECO:0000256" key="11">
    <source>
        <dbReference type="RuleBase" id="RU361241"/>
    </source>
</evidence>
<comment type="similarity">
    <text evidence="3 11">Belongs to the long-chain O-acyltransferase family.</text>
</comment>
<dbReference type="GO" id="GO:0006071">
    <property type="term" value="P:glycerol metabolic process"/>
    <property type="evidence" value="ECO:0007669"/>
    <property type="project" value="UniProtKB-KW"/>
</dbReference>
<dbReference type="NCBIfam" id="TIGR02946">
    <property type="entry name" value="acyl_WS_DGAT"/>
    <property type="match status" value="1"/>
</dbReference>
<dbReference type="GO" id="GO:0051701">
    <property type="term" value="P:biological process involved in interaction with host"/>
    <property type="evidence" value="ECO:0007669"/>
    <property type="project" value="TreeGrafter"/>
</dbReference>
<keyword evidence="9 11" id="KW-0012">Acyltransferase</keyword>
<evidence type="ECO:0000259" key="13">
    <source>
        <dbReference type="Pfam" id="PF06974"/>
    </source>
</evidence>
<comment type="catalytic activity">
    <reaction evidence="10 11">
        <text>an acyl-CoA + a 1,2-diacyl-sn-glycerol = a triacyl-sn-glycerol + CoA</text>
        <dbReference type="Rhea" id="RHEA:10868"/>
        <dbReference type="ChEBI" id="CHEBI:17815"/>
        <dbReference type="ChEBI" id="CHEBI:57287"/>
        <dbReference type="ChEBI" id="CHEBI:58342"/>
        <dbReference type="ChEBI" id="CHEBI:64615"/>
        <dbReference type="EC" id="2.3.1.20"/>
    </reaction>
</comment>
<dbReference type="InterPro" id="IPR009721">
    <property type="entry name" value="O-acyltransferase_WSD1_C"/>
</dbReference>
<evidence type="ECO:0000256" key="8">
    <source>
        <dbReference type="ARBA" id="ARBA00023098"/>
    </source>
</evidence>
<dbReference type="PANTHER" id="PTHR31650:SF1">
    <property type="entry name" value="WAX ESTER SYNTHASE_DIACYLGLYCEROL ACYLTRANSFERASE 4-RELATED"/>
    <property type="match status" value="1"/>
</dbReference>
<name>A0A934X658_9MICO</name>
<evidence type="ECO:0000256" key="7">
    <source>
        <dbReference type="ARBA" id="ARBA00022798"/>
    </source>
</evidence>
<dbReference type="Proteomes" id="UP000718281">
    <property type="component" value="Unassembled WGS sequence"/>
</dbReference>
<dbReference type="EC" id="2.3.1.20" evidence="4 11"/>
<dbReference type="AlphaFoldDB" id="A0A934X658"/>
<comment type="pathway">
    <text evidence="2">Lipid metabolism.</text>
</comment>
<dbReference type="GO" id="GO:0019432">
    <property type="term" value="P:triglyceride biosynthetic process"/>
    <property type="evidence" value="ECO:0007669"/>
    <property type="project" value="TreeGrafter"/>
</dbReference>
<evidence type="ECO:0000256" key="3">
    <source>
        <dbReference type="ARBA" id="ARBA00009587"/>
    </source>
</evidence>
<evidence type="ECO:0000256" key="1">
    <source>
        <dbReference type="ARBA" id="ARBA00004771"/>
    </source>
</evidence>
<comment type="pathway">
    <text evidence="1 11">Glycerolipid metabolism; triacylglycerol biosynthesis.</text>
</comment>
<reference evidence="14 15" key="1">
    <citation type="submission" date="2020-10" db="EMBL/GenBank/DDBJ databases">
        <title>Connecting structure to function with the recovery of over 1000 high-quality activated sludge metagenome-assembled genomes encoding full-length rRNA genes using long-read sequencing.</title>
        <authorList>
            <person name="Singleton C.M."/>
            <person name="Petriglieri F."/>
            <person name="Kristensen J.M."/>
            <person name="Kirkegaard R.H."/>
            <person name="Michaelsen T.Y."/>
            <person name="Andersen M.H."/>
            <person name="Karst S.M."/>
            <person name="Dueholm M.S."/>
            <person name="Nielsen P.H."/>
            <person name="Albertsen M."/>
        </authorList>
    </citation>
    <scope>NUCLEOTIDE SEQUENCE [LARGE SCALE GENOMIC DNA]</scope>
    <source>
        <strain evidence="14">AalE_18-Q3-R2-46_BAT3C.188</strain>
    </source>
</reference>
<dbReference type="GO" id="GO:0004144">
    <property type="term" value="F:diacylglycerol O-acyltransferase activity"/>
    <property type="evidence" value="ECO:0007669"/>
    <property type="project" value="UniProtKB-EC"/>
</dbReference>
<evidence type="ECO:0000259" key="12">
    <source>
        <dbReference type="Pfam" id="PF03007"/>
    </source>
</evidence>
<dbReference type="GO" id="GO:0071731">
    <property type="term" value="P:response to nitric oxide"/>
    <property type="evidence" value="ECO:0007669"/>
    <property type="project" value="TreeGrafter"/>
</dbReference>
<dbReference type="InterPro" id="IPR014292">
    <property type="entry name" value="Acyl_transf_WS/DGAT"/>
</dbReference>
<dbReference type="InterPro" id="IPR004255">
    <property type="entry name" value="O-acyltransferase_WSD1_N"/>
</dbReference>
<organism evidence="14 15">
    <name type="scientific">Candidatus Phosphoribacter hodrii</name>
    <dbReference type="NCBI Taxonomy" id="2953743"/>
    <lineage>
        <taxon>Bacteria</taxon>
        <taxon>Bacillati</taxon>
        <taxon>Actinomycetota</taxon>
        <taxon>Actinomycetes</taxon>
        <taxon>Micrococcales</taxon>
        <taxon>Dermatophilaceae</taxon>
        <taxon>Candidatus Phosphoribacter</taxon>
    </lineage>
</organism>
<dbReference type="Pfam" id="PF06974">
    <property type="entry name" value="WS_DGAT_C"/>
    <property type="match status" value="1"/>
</dbReference>
<evidence type="ECO:0000256" key="4">
    <source>
        <dbReference type="ARBA" id="ARBA00013244"/>
    </source>
</evidence>
<dbReference type="EMBL" id="JADIXZ010000006">
    <property type="protein sequence ID" value="MBK6301901.1"/>
    <property type="molecule type" value="Genomic_DNA"/>
</dbReference>
<feature type="domain" description="O-acyltransferase WSD1-like N-terminal" evidence="12">
    <location>
        <begin position="6"/>
        <end position="281"/>
    </location>
</feature>
<comment type="caution">
    <text evidence="14">The sequence shown here is derived from an EMBL/GenBank/DDBJ whole genome shotgun (WGS) entry which is preliminary data.</text>
</comment>
<proteinExistence type="inferred from homology"/>
<keyword evidence="5 11" id="KW-0444">Lipid biosynthesis</keyword>
<keyword evidence="6 11" id="KW-0808">Transferase</keyword>
<accession>A0A934X658</accession>
<dbReference type="GO" id="GO:0001666">
    <property type="term" value="P:response to hypoxia"/>
    <property type="evidence" value="ECO:0007669"/>
    <property type="project" value="TreeGrafter"/>
</dbReference>
<dbReference type="Pfam" id="PF03007">
    <property type="entry name" value="WS_DGAT_cat"/>
    <property type="match status" value="1"/>
</dbReference>
<evidence type="ECO:0000256" key="10">
    <source>
        <dbReference type="ARBA" id="ARBA00048109"/>
    </source>
</evidence>
<keyword evidence="8 11" id="KW-0443">Lipid metabolism</keyword>
<evidence type="ECO:0000256" key="2">
    <source>
        <dbReference type="ARBA" id="ARBA00005189"/>
    </source>
</evidence>
<dbReference type="PANTHER" id="PTHR31650">
    <property type="entry name" value="O-ACYLTRANSFERASE (WSD1-LIKE) FAMILY PROTEIN"/>
    <property type="match status" value="1"/>
</dbReference>
<sequence>MKATQLTAFDASFLALDTNISVGHVTLLSLLDREVSPDELFHQIEAHLHLAPMLRRKLRAPSLIVGRPWWVDDPDFDLDDHLTFTDLGGHADEAAMCAEAVRFSRLHLDRSRPLWELLLIGGMADGTGALVSKIHHCAVDGVGKRDLLSLLFGTESSLDPHRRWRPDGGPGQLSRITHRVTEATERTGAALRLELQAVTAAPAAVLKATRDTVTRLADGLERFVEGAESVEAEPAWARVGSPPATPFNAAITAERAWAWMPMPVAASSALRRATGSTLNDVLMAATAGALRDWLAENDALTTDPLIAMVPMSIRGQGHSVGSNQIMLTLCPLPTHLDTPRERLAFAHSAMDHAKATPTYPSTLMSDLAAVAGPTVTQLLTQAAAMVRLADRVQLPFNLMVSNVPAPAREFIVGRGARVIGSFPFPPLSDGMGLSVCAQGYPGALDIGIGSCSDLLPDPWRVRDLLEQAHDDLIASA</sequence>
<keyword evidence="7 11" id="KW-0319">Glycerol metabolism</keyword>
<evidence type="ECO:0000256" key="5">
    <source>
        <dbReference type="ARBA" id="ARBA00022516"/>
    </source>
</evidence>
<evidence type="ECO:0000313" key="14">
    <source>
        <dbReference type="EMBL" id="MBK6301901.1"/>
    </source>
</evidence>
<feature type="domain" description="O-acyltransferase WSD1 C-terminal" evidence="13">
    <location>
        <begin position="323"/>
        <end position="469"/>
    </location>
</feature>
<protein>
    <recommendedName>
        <fullName evidence="4 11">Diacylglycerol O-acyltransferase</fullName>
        <ecNumber evidence="4 11">2.3.1.20</ecNumber>
    </recommendedName>
</protein>
<evidence type="ECO:0000256" key="9">
    <source>
        <dbReference type="ARBA" id="ARBA00023315"/>
    </source>
</evidence>
<evidence type="ECO:0000313" key="15">
    <source>
        <dbReference type="Proteomes" id="UP000718281"/>
    </source>
</evidence>
<dbReference type="GO" id="GO:0005886">
    <property type="term" value="C:plasma membrane"/>
    <property type="evidence" value="ECO:0007669"/>
    <property type="project" value="TreeGrafter"/>
</dbReference>
<gene>
    <name evidence="14" type="ORF">IPF40_12980</name>
</gene>
<dbReference type="InterPro" id="IPR045034">
    <property type="entry name" value="O-acyltransferase_WSD1-like"/>
</dbReference>